<evidence type="ECO:0000256" key="1">
    <source>
        <dbReference type="SAM" id="MobiDB-lite"/>
    </source>
</evidence>
<reference evidence="2 3" key="1">
    <citation type="journal article" date="2010" name="Science">
        <title>Plasticity of animal genome architecture unmasked by rapid evolution of a pelagic tunicate.</title>
        <authorList>
            <person name="Denoeud F."/>
            <person name="Henriet S."/>
            <person name="Mungpakdee S."/>
            <person name="Aury J.M."/>
            <person name="Da Silva C."/>
            <person name="Brinkmann H."/>
            <person name="Mikhaleva J."/>
            <person name="Olsen L.C."/>
            <person name="Jubin C."/>
            <person name="Canestro C."/>
            <person name="Bouquet J.M."/>
            <person name="Danks G."/>
            <person name="Poulain J."/>
            <person name="Campsteijn C."/>
            <person name="Adamski M."/>
            <person name="Cross I."/>
            <person name="Yadetie F."/>
            <person name="Muffato M."/>
            <person name="Louis A."/>
            <person name="Butcher S."/>
            <person name="Tsagkogeorga G."/>
            <person name="Konrad A."/>
            <person name="Singh S."/>
            <person name="Jensen M.F."/>
            <person name="Cong E.H."/>
            <person name="Eikeseth-Otteraa H."/>
            <person name="Noel B."/>
            <person name="Anthouard V."/>
            <person name="Porcel B.M."/>
            <person name="Kachouri-Lafond R."/>
            <person name="Nishino A."/>
            <person name="Ugolini M."/>
            <person name="Chourrout P."/>
            <person name="Nishida H."/>
            <person name="Aasland R."/>
            <person name="Huzurbazar S."/>
            <person name="Westhof E."/>
            <person name="Delsuc F."/>
            <person name="Lehrach H."/>
            <person name="Reinhardt R."/>
            <person name="Weissenbach J."/>
            <person name="Roy S.W."/>
            <person name="Artiguenave F."/>
            <person name="Postlethwait J.H."/>
            <person name="Manak J.R."/>
            <person name="Thompson E.M."/>
            <person name="Jaillon O."/>
            <person name="Du Pasquier L."/>
            <person name="Boudinot P."/>
            <person name="Liberles D.A."/>
            <person name="Volff J.N."/>
            <person name="Philippe H."/>
            <person name="Lenhard B."/>
            <person name="Roest Crollius H."/>
            <person name="Wincker P."/>
            <person name="Chourrout D."/>
        </authorList>
    </citation>
    <scope>NUCLEOTIDE SEQUENCE [LARGE SCALE GENOMIC DNA]</scope>
</reference>
<dbReference type="EMBL" id="FN653358">
    <property type="protein sequence ID" value="CBY14834.1"/>
    <property type="molecule type" value="Genomic_DNA"/>
</dbReference>
<accession>E4XYX2</accession>
<sequence length="574" mass="66060">MSSTKLEGPSQTSSSQTFLEVIKIEIGTIPMRHAQLLVSSLKSKQSEKGPHDTIIKAFDKRFSKTNIQQKYAVLVVFFVEEPQLEEQENELYCVTAIPTLEWHKKNKAKPIYEWKEINDFARNKPRSAQIYDQQKSICSMELLRRKIELIYNKRHRKEDISNFKLLDTEEEFDESQVIEVREEEPVSVKKEIKQNDPEKFESAIDKTMRSVRTGLKTIIGPSSSENSSEDEEYETIEEPEESEIERDGENTEDTEYDSVNTIKNDTTGKSSILKDIRIQRFTANDDMDYLQSWFNANSFQLSLQSSKKVDDQKIVGHLLSAIDNRGIKESLISILKDYSDRGIPITLKRFKSAIDKISRKSSETLIRDIDSIIFNSNKDTPRGLYKEIEMKTAQLIPDKTGARSYVDMMFKKKIAPNNVVFNQLNSDVTGEKLIKAAEDFLSLTKIHQVNNTMKGHNNKRGQPQTGPRFSREHGPNSYGRHQSSQSYHGNQYGRQNSHKGKSYQSGESCQGKYDERRDNSEGRGNNQRNEGYNNERSNNNSWNQEDKAEKIQKQGGCFRCGGPHLKRNCPQNNF</sequence>
<dbReference type="OrthoDB" id="1111734at2759"/>
<gene>
    <name evidence="2" type="ORF">GSOID_T00009919001</name>
</gene>
<name>E4XYX2_OIKDI</name>
<feature type="compositionally biased region" description="Acidic residues" evidence="1">
    <location>
        <begin position="227"/>
        <end position="256"/>
    </location>
</feature>
<feature type="compositionally biased region" description="Basic and acidic residues" evidence="1">
    <location>
        <begin position="512"/>
        <end position="521"/>
    </location>
</feature>
<feature type="compositionally biased region" description="Low complexity" evidence="1">
    <location>
        <begin position="528"/>
        <end position="543"/>
    </location>
</feature>
<dbReference type="Proteomes" id="UP000001307">
    <property type="component" value="Unassembled WGS sequence"/>
</dbReference>
<dbReference type="InParanoid" id="E4XYX2"/>
<keyword evidence="3" id="KW-1185">Reference proteome</keyword>
<feature type="region of interest" description="Disordered" evidence="1">
    <location>
        <begin position="218"/>
        <end position="263"/>
    </location>
</feature>
<evidence type="ECO:0000313" key="2">
    <source>
        <dbReference type="EMBL" id="CBY14834.1"/>
    </source>
</evidence>
<feature type="compositionally biased region" description="Polar residues" evidence="1">
    <location>
        <begin position="479"/>
        <end position="495"/>
    </location>
</feature>
<organism evidence="2 3">
    <name type="scientific">Oikopleura dioica</name>
    <name type="common">Tunicate</name>
    <dbReference type="NCBI Taxonomy" id="34765"/>
    <lineage>
        <taxon>Eukaryota</taxon>
        <taxon>Metazoa</taxon>
        <taxon>Chordata</taxon>
        <taxon>Tunicata</taxon>
        <taxon>Appendicularia</taxon>
        <taxon>Copelata</taxon>
        <taxon>Oikopleuridae</taxon>
        <taxon>Oikopleura</taxon>
    </lineage>
</organism>
<protein>
    <submittedName>
        <fullName evidence="2">Uncharacterized protein</fullName>
    </submittedName>
</protein>
<feature type="region of interest" description="Disordered" evidence="1">
    <location>
        <begin position="451"/>
        <end position="550"/>
    </location>
</feature>
<evidence type="ECO:0000313" key="3">
    <source>
        <dbReference type="Proteomes" id="UP000001307"/>
    </source>
</evidence>
<proteinExistence type="predicted"/>
<feature type="compositionally biased region" description="Polar residues" evidence="1">
    <location>
        <begin position="451"/>
        <end position="467"/>
    </location>
</feature>
<dbReference type="AlphaFoldDB" id="E4XYX2"/>